<keyword evidence="1" id="KW-1133">Transmembrane helix</keyword>
<feature type="transmembrane region" description="Helical" evidence="1">
    <location>
        <begin position="75"/>
        <end position="97"/>
    </location>
</feature>
<dbReference type="KEGG" id="mbur:EQU24_14735"/>
<evidence type="ECO:0000313" key="2">
    <source>
        <dbReference type="EMBL" id="QCW83358.1"/>
    </source>
</evidence>
<dbReference type="STRING" id="675511.GCA_000341735_00104"/>
<keyword evidence="1" id="KW-0812">Transmembrane</keyword>
<dbReference type="InterPro" id="IPR007272">
    <property type="entry name" value="Sulf_transp_TsuA/YedE"/>
</dbReference>
<name>A0A4P9UPR3_METBY</name>
<feature type="transmembrane region" description="Helical" evidence="1">
    <location>
        <begin position="109"/>
        <end position="129"/>
    </location>
</feature>
<sequence>MNTPLNPLPENASPALVIPAKAHEKNGTDDPSKPDSARQLVLGLLFGVVFGFLLQKGGVAKYEVLMGQFFLTDFTVIKVMLSAIIVGMLGIFSLRALGLVKLHVKPTRYAANIAGGLLFGVGLGVLGYCPGTSIVALGQGNYDAIAGILGLMAGSYFYAETSGYLASTIEKIGNRGGILLPDLLGMRLAVFLAVFVPLLILGLCVMAKLAP</sequence>
<keyword evidence="1" id="KW-0472">Membrane</keyword>
<dbReference type="Proteomes" id="UP000305881">
    <property type="component" value="Chromosome"/>
</dbReference>
<feature type="transmembrane region" description="Helical" evidence="1">
    <location>
        <begin position="36"/>
        <end position="54"/>
    </location>
</feature>
<keyword evidence="3" id="KW-1185">Reference proteome</keyword>
<evidence type="ECO:0000256" key="1">
    <source>
        <dbReference type="SAM" id="Phobius"/>
    </source>
</evidence>
<feature type="transmembrane region" description="Helical" evidence="1">
    <location>
        <begin position="141"/>
        <end position="159"/>
    </location>
</feature>
<feature type="transmembrane region" description="Helical" evidence="1">
    <location>
        <begin position="188"/>
        <end position="210"/>
    </location>
</feature>
<dbReference type="Pfam" id="PF04143">
    <property type="entry name" value="Sulf_transp"/>
    <property type="match status" value="1"/>
</dbReference>
<evidence type="ECO:0000313" key="3">
    <source>
        <dbReference type="Proteomes" id="UP000305881"/>
    </source>
</evidence>
<accession>A0A4P9UPR3</accession>
<dbReference type="AlphaFoldDB" id="A0A4P9UPR3"/>
<dbReference type="OrthoDB" id="1450994at2"/>
<organism evidence="2 3">
    <name type="scientific">Methylotuvimicrobium buryatense</name>
    <name type="common">Methylomicrobium buryatense</name>
    <dbReference type="NCBI Taxonomy" id="95641"/>
    <lineage>
        <taxon>Bacteria</taxon>
        <taxon>Pseudomonadati</taxon>
        <taxon>Pseudomonadota</taxon>
        <taxon>Gammaproteobacteria</taxon>
        <taxon>Methylococcales</taxon>
        <taxon>Methylococcaceae</taxon>
        <taxon>Methylotuvimicrobium</taxon>
    </lineage>
</organism>
<reference evidence="3" key="1">
    <citation type="journal article" date="2019" name="J. Bacteriol.">
        <title>A Mutagenic Screen Identifies a TonB-Dependent Receptor Required for the Lanthanide Metal Switch in the Type I Methanotroph 'Methylotuvimicrobium buryatense' 5GB1C.</title>
        <authorList>
            <person name="Groom J.D."/>
            <person name="Ford S.M."/>
            <person name="Pesesky M.W."/>
            <person name="Lidstrom M.E."/>
        </authorList>
    </citation>
    <scope>NUCLEOTIDE SEQUENCE [LARGE SCALE GENOMIC DNA]</scope>
    <source>
        <strain evidence="3">5GB1C</strain>
    </source>
</reference>
<proteinExistence type="predicted"/>
<dbReference type="EMBL" id="CP035467">
    <property type="protein sequence ID" value="QCW83358.1"/>
    <property type="molecule type" value="Genomic_DNA"/>
</dbReference>
<gene>
    <name evidence="2" type="ORF">EQU24_14735</name>
</gene>
<protein>
    <submittedName>
        <fullName evidence="2">YeeE/YedE family protein</fullName>
    </submittedName>
</protein>
<dbReference type="RefSeq" id="WP_083877577.1">
    <property type="nucleotide sequence ID" value="NZ_CP035467.1"/>
</dbReference>